<organism evidence="1 2">
    <name type="scientific">Amniculicola lignicola CBS 123094</name>
    <dbReference type="NCBI Taxonomy" id="1392246"/>
    <lineage>
        <taxon>Eukaryota</taxon>
        <taxon>Fungi</taxon>
        <taxon>Dikarya</taxon>
        <taxon>Ascomycota</taxon>
        <taxon>Pezizomycotina</taxon>
        <taxon>Dothideomycetes</taxon>
        <taxon>Pleosporomycetidae</taxon>
        <taxon>Pleosporales</taxon>
        <taxon>Amniculicolaceae</taxon>
        <taxon>Amniculicola</taxon>
    </lineage>
</organism>
<evidence type="ECO:0000313" key="2">
    <source>
        <dbReference type="Proteomes" id="UP000799779"/>
    </source>
</evidence>
<proteinExistence type="predicted"/>
<gene>
    <name evidence="1" type="ORF">P154DRAFT_425271</name>
</gene>
<dbReference type="Proteomes" id="UP000799779">
    <property type="component" value="Unassembled WGS sequence"/>
</dbReference>
<keyword evidence="2" id="KW-1185">Reference proteome</keyword>
<protein>
    <submittedName>
        <fullName evidence="1">Uncharacterized protein</fullName>
    </submittedName>
</protein>
<sequence>MSSCASNPQIPNPPSTTTTTCAVRLGGSNSTILDACCNSHINGFKSYPAPGSSKDCYQYCETNDPDAVERCFSLPSNFGPYDKERPDFQCFNAVNGTGSTGDAIGRGRPGWGMMSILAMGLVGSVIGSM</sequence>
<reference evidence="1" key="1">
    <citation type="journal article" date="2020" name="Stud. Mycol.">
        <title>101 Dothideomycetes genomes: a test case for predicting lifestyles and emergence of pathogens.</title>
        <authorList>
            <person name="Haridas S."/>
            <person name="Albert R."/>
            <person name="Binder M."/>
            <person name="Bloem J."/>
            <person name="Labutti K."/>
            <person name="Salamov A."/>
            <person name="Andreopoulos B."/>
            <person name="Baker S."/>
            <person name="Barry K."/>
            <person name="Bills G."/>
            <person name="Bluhm B."/>
            <person name="Cannon C."/>
            <person name="Castanera R."/>
            <person name="Culley D."/>
            <person name="Daum C."/>
            <person name="Ezra D."/>
            <person name="Gonzalez J."/>
            <person name="Henrissat B."/>
            <person name="Kuo A."/>
            <person name="Liang C."/>
            <person name="Lipzen A."/>
            <person name="Lutzoni F."/>
            <person name="Magnuson J."/>
            <person name="Mondo S."/>
            <person name="Nolan M."/>
            <person name="Ohm R."/>
            <person name="Pangilinan J."/>
            <person name="Park H.-J."/>
            <person name="Ramirez L."/>
            <person name="Alfaro M."/>
            <person name="Sun H."/>
            <person name="Tritt A."/>
            <person name="Yoshinaga Y."/>
            <person name="Zwiers L.-H."/>
            <person name="Turgeon B."/>
            <person name="Goodwin S."/>
            <person name="Spatafora J."/>
            <person name="Crous P."/>
            <person name="Grigoriev I."/>
        </authorList>
    </citation>
    <scope>NUCLEOTIDE SEQUENCE</scope>
    <source>
        <strain evidence="1">CBS 123094</strain>
    </source>
</reference>
<evidence type="ECO:0000313" key="1">
    <source>
        <dbReference type="EMBL" id="KAF2005165.1"/>
    </source>
</evidence>
<name>A0A6A5X127_9PLEO</name>
<dbReference type="EMBL" id="ML977564">
    <property type="protein sequence ID" value="KAF2005165.1"/>
    <property type="molecule type" value="Genomic_DNA"/>
</dbReference>
<accession>A0A6A5X127</accession>
<dbReference type="OrthoDB" id="3682427at2759"/>
<dbReference type="AlphaFoldDB" id="A0A6A5X127"/>